<feature type="region of interest" description="Disordered" evidence="7">
    <location>
        <begin position="1"/>
        <end position="43"/>
    </location>
</feature>
<feature type="compositionally biased region" description="Acidic residues" evidence="7">
    <location>
        <begin position="17"/>
        <end position="26"/>
    </location>
</feature>
<feature type="domain" description="Protein kinase" evidence="8">
    <location>
        <begin position="273"/>
        <end position="754"/>
    </location>
</feature>
<dbReference type="GeneID" id="70241716"/>
<dbReference type="Pfam" id="PF00069">
    <property type="entry name" value="Pkinase"/>
    <property type="match status" value="2"/>
</dbReference>
<dbReference type="SUPFAM" id="SSF56112">
    <property type="entry name" value="Protein kinase-like (PK-like)"/>
    <property type="match status" value="1"/>
</dbReference>
<dbReference type="SMART" id="SM00220">
    <property type="entry name" value="S_TKc"/>
    <property type="match status" value="1"/>
</dbReference>
<feature type="compositionally biased region" description="Polar residues" evidence="7">
    <location>
        <begin position="424"/>
        <end position="438"/>
    </location>
</feature>
<protein>
    <submittedName>
        <fullName evidence="9">Kinase-like domain-containing protein</fullName>
    </submittedName>
</protein>
<dbReference type="InterPro" id="IPR008271">
    <property type="entry name" value="Ser/Thr_kinase_AS"/>
</dbReference>
<dbReference type="GO" id="GO:0005634">
    <property type="term" value="C:nucleus"/>
    <property type="evidence" value="ECO:0007669"/>
    <property type="project" value="TreeGrafter"/>
</dbReference>
<comment type="similarity">
    <text evidence="5">Belongs to the protein kinase superfamily. Ser/Thr protein kinase family. GCN2 subfamily.</text>
</comment>
<sequence>MSMFRSPTDISSSDPDSSSEESDNDDLASTNNADTFGTPDKEEIPSMNLEELLLEGPGPPENGGVLGGALDLDADGHAAVMTSALLEFFCLSRAEDWLNAQPGSFNRFTRGSPEVKQLAKKMYQYKSQFLSSHGIVAGGIDDDDWERIRQYYRDNLDVLGNTAVEGVNTVPSERRPRSKKQENEIKKPSSTVKTLVPTLKHRPAVVSRTPSQENIWNLQKRYPAYDNHHTHSEGFVQFTNLLRAPQHSSEPFAMMSTRAGPISDRLSRYTSEFIEVKLLGRGSFGQVFEARHHMDGQSYAIKKIPLSKRRLEMLQQEGVQHLEHILKEIRTLARLEHKNVVRYFGAWVEENHVYMASPPSLDSEPEIKSRIESVQEDPAEEDQSFGIVFGLSSNGGEDDLTSNLPSQEANPWSNSRRYRRDSHFTSGSSLSKKSVTTSNEDDDDVESIQRNFSVPEPGASQGHSSTWDKTDTDIFTNDMSEDPSKLQLMRRDDPQNQSIILHIQMSLHPLTLSSYLSPRQVLRSDMQAYTAPRHCFHIIPSLKLMLGILSGVEYLHSKGIVHRDLKPANIFLSVRENEKDACDLCKLKNEIVGNMYRPRIGDFGLVADVSHCTDPQVPHVTTVQDSPRRLRQVGTEFYCPRKSQFDSTHTSTGYVIDEKLDVFALGVILFELTYRLNTKMERQLVLSELTHHGAHDGVKIPSDFVAKVDRGGIRLSNNRSVGEYLSSCIQGMLHPDPQRRLGCRDIRKALLELVTMIETACSA</sequence>
<dbReference type="InterPro" id="IPR017441">
    <property type="entry name" value="Protein_kinase_ATP_BS"/>
</dbReference>
<dbReference type="PROSITE" id="PS50011">
    <property type="entry name" value="PROTEIN_KINASE_DOM"/>
    <property type="match status" value="1"/>
</dbReference>
<evidence type="ECO:0000256" key="3">
    <source>
        <dbReference type="ARBA" id="ARBA00022777"/>
    </source>
</evidence>
<keyword evidence="3 9" id="KW-0418">Kinase</keyword>
<dbReference type="Gene3D" id="3.30.200.20">
    <property type="entry name" value="Phosphorylase Kinase, domain 1"/>
    <property type="match status" value="1"/>
</dbReference>
<dbReference type="PANTHER" id="PTHR11042">
    <property type="entry name" value="EUKARYOTIC TRANSLATION INITIATION FACTOR 2-ALPHA KINASE EIF2-ALPHA KINASE -RELATED"/>
    <property type="match status" value="1"/>
</dbReference>
<keyword evidence="10" id="KW-1185">Reference proteome</keyword>
<dbReference type="RefSeq" id="XP_046071650.1">
    <property type="nucleotide sequence ID" value="XM_046211429.1"/>
</dbReference>
<dbReference type="GO" id="GO:0005524">
    <property type="term" value="F:ATP binding"/>
    <property type="evidence" value="ECO:0007669"/>
    <property type="project" value="UniProtKB-UniRule"/>
</dbReference>
<dbReference type="PANTHER" id="PTHR11042:SF195">
    <property type="entry name" value="KINASE, PUTATIVE (AFU_ORTHOLOGUE AFUA_2G16620)-RELATED"/>
    <property type="match status" value="1"/>
</dbReference>
<dbReference type="InterPro" id="IPR011009">
    <property type="entry name" value="Kinase-like_dom_sf"/>
</dbReference>
<dbReference type="PROSITE" id="PS00108">
    <property type="entry name" value="PROTEIN_KINASE_ST"/>
    <property type="match status" value="1"/>
</dbReference>
<gene>
    <name evidence="9" type="ORF">BGW36DRAFT_298388</name>
</gene>
<accession>A0AAD4KPZ6</accession>
<reference evidence="9" key="1">
    <citation type="submission" date="2021-12" db="EMBL/GenBank/DDBJ databases">
        <title>Convergent genome expansion in fungi linked to evolution of root-endophyte symbiosis.</title>
        <authorList>
            <consortium name="DOE Joint Genome Institute"/>
            <person name="Ke Y.-H."/>
            <person name="Bonito G."/>
            <person name="Liao H.-L."/>
            <person name="Looney B."/>
            <person name="Rojas-Flechas A."/>
            <person name="Nash J."/>
            <person name="Hameed K."/>
            <person name="Schadt C."/>
            <person name="Martin F."/>
            <person name="Crous P.W."/>
            <person name="Miettinen O."/>
            <person name="Magnuson J.K."/>
            <person name="Labbe J."/>
            <person name="Jacobson D."/>
            <person name="Doktycz M.J."/>
            <person name="Veneault-Fourrey C."/>
            <person name="Kuo A."/>
            <person name="Mondo S."/>
            <person name="Calhoun S."/>
            <person name="Riley R."/>
            <person name="Ohm R."/>
            <person name="LaButti K."/>
            <person name="Andreopoulos B."/>
            <person name="Pangilinan J."/>
            <person name="Nolan M."/>
            <person name="Tritt A."/>
            <person name="Clum A."/>
            <person name="Lipzen A."/>
            <person name="Daum C."/>
            <person name="Barry K."/>
            <person name="Grigoriev I.V."/>
            <person name="Vilgalys R."/>
        </authorList>
    </citation>
    <scope>NUCLEOTIDE SEQUENCE</scope>
    <source>
        <strain evidence="9">PMI_201</strain>
    </source>
</reference>
<evidence type="ECO:0000313" key="10">
    <source>
        <dbReference type="Proteomes" id="UP001201262"/>
    </source>
</evidence>
<dbReference type="InterPro" id="IPR000719">
    <property type="entry name" value="Prot_kinase_dom"/>
</dbReference>
<dbReference type="Gene3D" id="1.10.510.10">
    <property type="entry name" value="Transferase(Phosphotransferase) domain 1"/>
    <property type="match status" value="1"/>
</dbReference>
<keyword evidence="1" id="KW-0808">Transferase</keyword>
<dbReference type="GO" id="GO:0005829">
    <property type="term" value="C:cytosol"/>
    <property type="evidence" value="ECO:0007669"/>
    <property type="project" value="TreeGrafter"/>
</dbReference>
<dbReference type="AlphaFoldDB" id="A0AAD4KPZ6"/>
<feature type="compositionally biased region" description="Basic and acidic residues" evidence="7">
    <location>
        <begin position="172"/>
        <end position="187"/>
    </location>
</feature>
<evidence type="ECO:0000256" key="2">
    <source>
        <dbReference type="ARBA" id="ARBA00022741"/>
    </source>
</evidence>
<evidence type="ECO:0000259" key="8">
    <source>
        <dbReference type="PROSITE" id="PS50011"/>
    </source>
</evidence>
<feature type="region of interest" description="Disordered" evidence="7">
    <location>
        <begin position="169"/>
        <end position="192"/>
    </location>
</feature>
<comment type="caution">
    <text evidence="9">The sequence shown here is derived from an EMBL/GenBank/DDBJ whole genome shotgun (WGS) entry which is preliminary data.</text>
</comment>
<feature type="region of interest" description="Disordered" evidence="7">
    <location>
        <begin position="388"/>
        <end position="445"/>
    </location>
</feature>
<keyword evidence="2 6" id="KW-0547">Nucleotide-binding</keyword>
<dbReference type="PROSITE" id="PS00107">
    <property type="entry name" value="PROTEIN_KINASE_ATP"/>
    <property type="match status" value="1"/>
</dbReference>
<dbReference type="GO" id="GO:0004694">
    <property type="term" value="F:eukaryotic translation initiation factor 2alpha kinase activity"/>
    <property type="evidence" value="ECO:0007669"/>
    <property type="project" value="TreeGrafter"/>
</dbReference>
<organism evidence="9 10">
    <name type="scientific">Talaromyces proteolyticus</name>
    <dbReference type="NCBI Taxonomy" id="1131652"/>
    <lineage>
        <taxon>Eukaryota</taxon>
        <taxon>Fungi</taxon>
        <taxon>Dikarya</taxon>
        <taxon>Ascomycota</taxon>
        <taxon>Pezizomycotina</taxon>
        <taxon>Eurotiomycetes</taxon>
        <taxon>Eurotiomycetidae</taxon>
        <taxon>Eurotiales</taxon>
        <taxon>Trichocomaceae</taxon>
        <taxon>Talaromyces</taxon>
        <taxon>Talaromyces sect. Bacilispori</taxon>
    </lineage>
</organism>
<feature type="compositionally biased region" description="Polar residues" evidence="7">
    <location>
        <begin position="391"/>
        <end position="415"/>
    </location>
</feature>
<keyword evidence="4 6" id="KW-0067">ATP-binding</keyword>
<evidence type="ECO:0000256" key="7">
    <source>
        <dbReference type="SAM" id="MobiDB-lite"/>
    </source>
</evidence>
<evidence type="ECO:0000313" key="9">
    <source>
        <dbReference type="EMBL" id="KAH8696714.1"/>
    </source>
</evidence>
<dbReference type="EMBL" id="JAJTJA010000007">
    <property type="protein sequence ID" value="KAH8696714.1"/>
    <property type="molecule type" value="Genomic_DNA"/>
</dbReference>
<evidence type="ECO:0000256" key="4">
    <source>
        <dbReference type="ARBA" id="ARBA00022840"/>
    </source>
</evidence>
<evidence type="ECO:0000256" key="5">
    <source>
        <dbReference type="ARBA" id="ARBA00037982"/>
    </source>
</evidence>
<dbReference type="Proteomes" id="UP001201262">
    <property type="component" value="Unassembled WGS sequence"/>
</dbReference>
<dbReference type="GO" id="GO:1990625">
    <property type="term" value="P:negative regulation of cytoplasmic translational initiation in response to stress"/>
    <property type="evidence" value="ECO:0007669"/>
    <property type="project" value="TreeGrafter"/>
</dbReference>
<name>A0AAD4KPZ6_9EURO</name>
<dbReference type="InterPro" id="IPR050339">
    <property type="entry name" value="CC_SR_Kinase"/>
</dbReference>
<evidence type="ECO:0000256" key="6">
    <source>
        <dbReference type="PROSITE-ProRule" id="PRU10141"/>
    </source>
</evidence>
<feature type="binding site" evidence="6">
    <location>
        <position position="303"/>
    </location>
    <ligand>
        <name>ATP</name>
        <dbReference type="ChEBI" id="CHEBI:30616"/>
    </ligand>
</feature>
<evidence type="ECO:0000256" key="1">
    <source>
        <dbReference type="ARBA" id="ARBA00022679"/>
    </source>
</evidence>
<feature type="compositionally biased region" description="Low complexity" evidence="7">
    <location>
        <begin position="1"/>
        <end position="16"/>
    </location>
</feature>
<proteinExistence type="inferred from homology"/>